<evidence type="ECO:0000313" key="2">
    <source>
        <dbReference type="Proteomes" id="UP000005239"/>
    </source>
</evidence>
<dbReference type="PROSITE" id="PS00109">
    <property type="entry name" value="PROTEIN_KINASE_TYR"/>
    <property type="match status" value="1"/>
</dbReference>
<dbReference type="InterPro" id="IPR008266">
    <property type="entry name" value="Tyr_kinase_AS"/>
</dbReference>
<dbReference type="PANTHER" id="PTHR24416:SF611">
    <property type="entry name" value="TYROSINE-PROTEIN KINASE TRANSMEMBRANE RECEPTOR ROR"/>
    <property type="match status" value="1"/>
</dbReference>
<keyword evidence="2" id="KW-1185">Reference proteome</keyword>
<dbReference type="SMART" id="SM00219">
    <property type="entry name" value="TyrKc"/>
    <property type="match status" value="1"/>
</dbReference>
<evidence type="ECO:0000313" key="1">
    <source>
        <dbReference type="EnsemblMetazoa" id="PPA37282.1"/>
    </source>
</evidence>
<protein>
    <submittedName>
        <fullName evidence="1">Protein kinase domain-containing protein</fullName>
    </submittedName>
</protein>
<dbReference type="OrthoDB" id="2431000at2759"/>
<dbReference type="InterPro" id="IPR050122">
    <property type="entry name" value="RTK"/>
</dbReference>
<dbReference type="PANTHER" id="PTHR24416">
    <property type="entry name" value="TYROSINE-PROTEIN KINASE RECEPTOR"/>
    <property type="match status" value="1"/>
</dbReference>
<organism evidence="1 2">
    <name type="scientific">Pristionchus pacificus</name>
    <name type="common">Parasitic nematode worm</name>
    <dbReference type="NCBI Taxonomy" id="54126"/>
    <lineage>
        <taxon>Eukaryota</taxon>
        <taxon>Metazoa</taxon>
        <taxon>Ecdysozoa</taxon>
        <taxon>Nematoda</taxon>
        <taxon>Chromadorea</taxon>
        <taxon>Rhabditida</taxon>
        <taxon>Rhabditina</taxon>
        <taxon>Diplogasteromorpha</taxon>
        <taxon>Diplogasteroidea</taxon>
        <taxon>Neodiplogasteridae</taxon>
        <taxon>Pristionchus</taxon>
    </lineage>
</organism>
<dbReference type="PRINTS" id="PR00109">
    <property type="entry name" value="TYRKINASE"/>
</dbReference>
<dbReference type="Gene3D" id="1.10.510.10">
    <property type="entry name" value="Transferase(Phosphotransferase) domain 1"/>
    <property type="match status" value="1"/>
</dbReference>
<dbReference type="InterPro" id="IPR001245">
    <property type="entry name" value="Ser-Thr/Tyr_kinase_cat_dom"/>
</dbReference>
<dbReference type="GO" id="GO:0005524">
    <property type="term" value="F:ATP binding"/>
    <property type="evidence" value="ECO:0007669"/>
    <property type="project" value="InterPro"/>
</dbReference>
<accession>A0A2A6BS62</accession>
<dbReference type="GO" id="GO:0004715">
    <property type="term" value="F:non-membrane spanning protein tyrosine kinase activity"/>
    <property type="evidence" value="ECO:0000318"/>
    <property type="project" value="GO_Central"/>
</dbReference>
<dbReference type="PROSITE" id="PS50011">
    <property type="entry name" value="PROTEIN_KINASE_DOM"/>
    <property type="match status" value="1"/>
</dbReference>
<dbReference type="EnsemblMetazoa" id="PPA37282.1">
    <property type="protein sequence ID" value="PPA37282.1"/>
    <property type="gene ID" value="WBGene00275651"/>
</dbReference>
<dbReference type="GO" id="GO:0005886">
    <property type="term" value="C:plasma membrane"/>
    <property type="evidence" value="ECO:0000318"/>
    <property type="project" value="GO_Central"/>
</dbReference>
<dbReference type="Proteomes" id="UP000005239">
    <property type="component" value="Unassembled WGS sequence"/>
</dbReference>
<sequence>MAHLEKNNIVHRDLAARNILVGESLNVIKLADFGMARILDDETYYKTFKSKFPVKWAAPEAFVIVDAHGNIVQVGRSTSKSDVWSFAVVLWELYSMGEKPHAGKDALEIYRFIKDKHIPLERPANCPLSIYSLMRSCWSLDPSDRPTFSRIVEFFDDTDNVDGAEA</sequence>
<dbReference type="Pfam" id="PF07714">
    <property type="entry name" value="PK_Tyr_Ser-Thr"/>
    <property type="match status" value="1"/>
</dbReference>
<dbReference type="InterPro" id="IPR000719">
    <property type="entry name" value="Prot_kinase_dom"/>
</dbReference>
<name>A0A2A6BS62_PRIPA</name>
<accession>A0A8R1YVH6</accession>
<reference evidence="1" key="2">
    <citation type="submission" date="2022-06" db="UniProtKB">
        <authorList>
            <consortium name="EnsemblMetazoa"/>
        </authorList>
    </citation>
    <scope>IDENTIFICATION</scope>
    <source>
        <strain evidence="1">PS312</strain>
    </source>
</reference>
<dbReference type="AlphaFoldDB" id="A0A2A6BS62"/>
<reference evidence="2" key="1">
    <citation type="journal article" date="2008" name="Nat. Genet.">
        <title>The Pristionchus pacificus genome provides a unique perspective on nematode lifestyle and parasitism.</title>
        <authorList>
            <person name="Dieterich C."/>
            <person name="Clifton S.W."/>
            <person name="Schuster L.N."/>
            <person name="Chinwalla A."/>
            <person name="Delehaunty K."/>
            <person name="Dinkelacker I."/>
            <person name="Fulton L."/>
            <person name="Fulton R."/>
            <person name="Godfrey J."/>
            <person name="Minx P."/>
            <person name="Mitreva M."/>
            <person name="Roeseler W."/>
            <person name="Tian H."/>
            <person name="Witte H."/>
            <person name="Yang S.P."/>
            <person name="Wilson R.K."/>
            <person name="Sommer R.J."/>
        </authorList>
    </citation>
    <scope>NUCLEOTIDE SEQUENCE [LARGE SCALE GENOMIC DNA]</scope>
    <source>
        <strain evidence="2">PS312</strain>
    </source>
</reference>
<dbReference type="SUPFAM" id="SSF56112">
    <property type="entry name" value="Protein kinase-like (PK-like)"/>
    <property type="match status" value="1"/>
</dbReference>
<dbReference type="InterPro" id="IPR011009">
    <property type="entry name" value="Kinase-like_dom_sf"/>
</dbReference>
<proteinExistence type="predicted"/>
<dbReference type="FunFam" id="1.10.510.10:FF:002207">
    <property type="match status" value="1"/>
</dbReference>
<gene>
    <name evidence="1" type="primary">WBGene00275651</name>
</gene>
<dbReference type="InterPro" id="IPR020635">
    <property type="entry name" value="Tyr_kinase_cat_dom"/>
</dbReference>